<reference evidence="12 13" key="1">
    <citation type="submission" date="2017-08" db="EMBL/GenBank/DDBJ databases">
        <title>Draft genome sequences of 64 type strains of genus Staph aureus.</title>
        <authorList>
            <person name="Cole K."/>
            <person name="Golubchik T."/>
            <person name="Russell J."/>
            <person name="Foster D."/>
            <person name="Llewelyn M."/>
            <person name="Wilson D."/>
            <person name="Crook D."/>
            <person name="Paul J."/>
        </authorList>
    </citation>
    <scope>NUCLEOTIDE SEQUENCE [LARGE SCALE GENOMIC DNA]</scope>
    <source>
        <strain evidence="12 13">DSM 29875</strain>
    </source>
</reference>
<evidence type="ECO:0000256" key="6">
    <source>
        <dbReference type="ARBA" id="ARBA00022989"/>
    </source>
</evidence>
<evidence type="ECO:0000256" key="9">
    <source>
        <dbReference type="SAM" id="MobiDB-lite"/>
    </source>
</evidence>
<keyword evidence="5 10" id="KW-0812">Transmembrane</keyword>
<evidence type="ECO:0000256" key="7">
    <source>
        <dbReference type="ARBA" id="ARBA00023136"/>
    </source>
</evidence>
<dbReference type="SUPFAM" id="SSF52266">
    <property type="entry name" value="SGNH hydrolase"/>
    <property type="match status" value="1"/>
</dbReference>
<dbReference type="OrthoDB" id="9796461at2"/>
<evidence type="ECO:0000256" key="10">
    <source>
        <dbReference type="SAM" id="Phobius"/>
    </source>
</evidence>
<feature type="transmembrane region" description="Helical" evidence="10">
    <location>
        <begin position="177"/>
        <end position="199"/>
    </location>
</feature>
<dbReference type="InterPro" id="IPR050879">
    <property type="entry name" value="Acyltransferase_3"/>
</dbReference>
<comment type="subcellular location">
    <subcellularLocation>
        <location evidence="1">Cell membrane</location>
        <topology evidence="1">Multi-pass membrane protein</topology>
    </subcellularLocation>
</comment>
<feature type="transmembrane region" description="Helical" evidence="10">
    <location>
        <begin position="149"/>
        <end position="170"/>
    </location>
</feature>
<evidence type="ECO:0000256" key="4">
    <source>
        <dbReference type="ARBA" id="ARBA00022679"/>
    </source>
</evidence>
<feature type="transmembrane region" description="Helical" evidence="10">
    <location>
        <begin position="45"/>
        <end position="67"/>
    </location>
</feature>
<name>A0A2K4FCH0_9STAP</name>
<dbReference type="PANTHER" id="PTHR23028">
    <property type="entry name" value="ACETYLTRANSFERASE"/>
    <property type="match status" value="1"/>
</dbReference>
<dbReference type="AlphaFoldDB" id="A0A2K4FCH0"/>
<feature type="transmembrane region" description="Helical" evidence="10">
    <location>
        <begin position="378"/>
        <end position="396"/>
    </location>
</feature>
<evidence type="ECO:0000256" key="3">
    <source>
        <dbReference type="ARBA" id="ARBA00022475"/>
    </source>
</evidence>
<dbReference type="Pfam" id="PF01757">
    <property type="entry name" value="Acyl_transf_3"/>
    <property type="match status" value="1"/>
</dbReference>
<dbReference type="EMBL" id="PPPX01000010">
    <property type="protein sequence ID" value="POA09062.1"/>
    <property type="molecule type" value="Genomic_DNA"/>
</dbReference>
<dbReference type="Gene3D" id="3.40.50.1110">
    <property type="entry name" value="SGNH hydrolase"/>
    <property type="match status" value="1"/>
</dbReference>
<feature type="transmembrane region" description="Helical" evidence="10">
    <location>
        <begin position="21"/>
        <end position="39"/>
    </location>
</feature>
<keyword evidence="4 12" id="KW-0808">Transferase</keyword>
<dbReference type="GO" id="GO:0009103">
    <property type="term" value="P:lipopolysaccharide biosynthetic process"/>
    <property type="evidence" value="ECO:0007669"/>
    <property type="project" value="TreeGrafter"/>
</dbReference>
<sequence>MNTNHEMKRTHKLYTPKYMPGLDGFRAVAVLAIIIYHLNSQWLTGGFLGVDTFFVISGYLITSLLVSEYYLNQGINLGQFWLRRFKRLIPALFFLIVITLIYILIFEPSIITETKKDVLAALFYVSNWWYIFQHLDYFDQFKIAPFKHLWSLAIEEQYYVFYPIILYLLLKLNNKKLVMSMLFIISLVSMLTMAILFHLHHDISRVYFGTDTRLQTLLLGSLLAFLWPPFSLKKDISKGLKSSIDIVGLVSTVILLVLFVVVKYESSWLYHGGFYAISLLTLLVIASAVHPSGNFAKAMGNPLFVYIGKRSYSLYLWHFPVIVFTHKHFVAGQIPWYAYIIDIALMLAMTELSYHCIENPIRRKGWKAFSINPIKIKRFGRGLVLLVFVASIALLYTGRFDPLAAQHHEKKQTSFSSNKKKLHQHQPTTGPKINKDTKQLDLKKIEPLLIGDYVMVDIGQVFQDKVPKAVIDGKVGRQLIEAKPLVQGSYSNYNSPKQDVVLELGTNGDFTKEQLDELIGTLKDANIYLVTTRVPRDYQNHVNSEIHAAEKRYKNVHVVDWYAKSANHTEYFAYDGIHLEYDGSKALAQAIIDKLTEVHKQKQQ</sequence>
<accession>A0A2K4FCH0</accession>
<feature type="transmembrane region" description="Helical" evidence="10">
    <location>
        <begin position="88"/>
        <end position="106"/>
    </location>
</feature>
<dbReference type="CDD" id="cd01840">
    <property type="entry name" value="SGNH_hydrolase_yrhL_like"/>
    <property type="match status" value="1"/>
</dbReference>
<evidence type="ECO:0000313" key="12">
    <source>
        <dbReference type="EMBL" id="POA09062.1"/>
    </source>
</evidence>
<evidence type="ECO:0000256" key="8">
    <source>
        <dbReference type="ARBA" id="ARBA00023315"/>
    </source>
</evidence>
<dbReference type="InterPro" id="IPR036514">
    <property type="entry name" value="SGNH_hydro_sf"/>
</dbReference>
<organism evidence="12 13">
    <name type="scientific">Staphylococcus argensis</name>
    <dbReference type="NCBI Taxonomy" id="1607738"/>
    <lineage>
        <taxon>Bacteria</taxon>
        <taxon>Bacillati</taxon>
        <taxon>Bacillota</taxon>
        <taxon>Bacilli</taxon>
        <taxon>Bacillales</taxon>
        <taxon>Staphylococcaceae</taxon>
        <taxon>Staphylococcus</taxon>
    </lineage>
</organism>
<dbReference type="RefSeq" id="WP_103371682.1">
    <property type="nucleotide sequence ID" value="NZ_CBCRVO010000007.1"/>
</dbReference>
<keyword evidence="3" id="KW-1003">Cell membrane</keyword>
<keyword evidence="13" id="KW-1185">Reference proteome</keyword>
<comment type="caution">
    <text evidence="12">The sequence shown here is derived from an EMBL/GenBank/DDBJ whole genome shotgun (WGS) entry which is preliminary data.</text>
</comment>
<evidence type="ECO:0000256" key="1">
    <source>
        <dbReference type="ARBA" id="ARBA00004651"/>
    </source>
</evidence>
<evidence type="ECO:0000259" key="11">
    <source>
        <dbReference type="Pfam" id="PF01757"/>
    </source>
</evidence>
<feature type="region of interest" description="Disordered" evidence="9">
    <location>
        <begin position="410"/>
        <end position="436"/>
    </location>
</feature>
<proteinExistence type="inferred from homology"/>
<dbReference type="InterPro" id="IPR002656">
    <property type="entry name" value="Acyl_transf_3_dom"/>
</dbReference>
<comment type="similarity">
    <text evidence="2">Belongs to the acyltransferase 3 family.</text>
</comment>
<feature type="domain" description="Acyltransferase 3" evidence="11">
    <location>
        <begin position="21"/>
        <end position="347"/>
    </location>
</feature>
<feature type="transmembrane region" description="Helical" evidence="10">
    <location>
        <begin position="268"/>
        <end position="291"/>
    </location>
</feature>
<keyword evidence="7 10" id="KW-0472">Membrane</keyword>
<feature type="transmembrane region" description="Helical" evidence="10">
    <location>
        <begin position="336"/>
        <end position="357"/>
    </location>
</feature>
<dbReference type="GO" id="GO:0016747">
    <property type="term" value="F:acyltransferase activity, transferring groups other than amino-acyl groups"/>
    <property type="evidence" value="ECO:0007669"/>
    <property type="project" value="InterPro"/>
</dbReference>
<evidence type="ECO:0000256" key="2">
    <source>
        <dbReference type="ARBA" id="ARBA00007400"/>
    </source>
</evidence>
<dbReference type="PANTHER" id="PTHR23028:SF53">
    <property type="entry name" value="ACYL_TRANSF_3 DOMAIN-CONTAINING PROTEIN"/>
    <property type="match status" value="1"/>
</dbReference>
<evidence type="ECO:0000313" key="13">
    <source>
        <dbReference type="Proteomes" id="UP000242712"/>
    </source>
</evidence>
<gene>
    <name evidence="12" type="ORF">CD039_06765</name>
</gene>
<keyword evidence="8 12" id="KW-0012">Acyltransferase</keyword>
<keyword evidence="6 10" id="KW-1133">Transmembrane helix</keyword>
<feature type="transmembrane region" description="Helical" evidence="10">
    <location>
        <begin position="244"/>
        <end position="262"/>
    </location>
</feature>
<evidence type="ECO:0000256" key="5">
    <source>
        <dbReference type="ARBA" id="ARBA00022692"/>
    </source>
</evidence>
<dbReference type="Proteomes" id="UP000242712">
    <property type="component" value="Unassembled WGS sequence"/>
</dbReference>
<dbReference type="GeneID" id="98298047"/>
<protein>
    <submittedName>
        <fullName evidence="12">Acyltransferase</fullName>
    </submittedName>
</protein>
<dbReference type="GO" id="GO:0005886">
    <property type="term" value="C:plasma membrane"/>
    <property type="evidence" value="ECO:0007669"/>
    <property type="project" value="UniProtKB-SubCell"/>
</dbReference>